<proteinExistence type="predicted"/>
<accession>A0A4Q1CI25</accession>
<comment type="caution">
    <text evidence="2">The sequence shown here is derived from an EMBL/GenBank/DDBJ whole genome shotgun (WGS) entry which is preliminary data.</text>
</comment>
<name>A0A4Q1CI25_9BACT</name>
<evidence type="ECO:0000256" key="1">
    <source>
        <dbReference type="SAM" id="Phobius"/>
    </source>
</evidence>
<evidence type="ECO:0000313" key="3">
    <source>
        <dbReference type="Proteomes" id="UP000290204"/>
    </source>
</evidence>
<gene>
    <name evidence="2" type="ORF">ESA94_13240</name>
</gene>
<keyword evidence="1" id="KW-0472">Membrane</keyword>
<dbReference type="AlphaFoldDB" id="A0A4Q1CI25"/>
<organism evidence="2 3">
    <name type="scientific">Lacibacter luteus</name>
    <dbReference type="NCBI Taxonomy" id="2508719"/>
    <lineage>
        <taxon>Bacteria</taxon>
        <taxon>Pseudomonadati</taxon>
        <taxon>Bacteroidota</taxon>
        <taxon>Chitinophagia</taxon>
        <taxon>Chitinophagales</taxon>
        <taxon>Chitinophagaceae</taxon>
        <taxon>Lacibacter</taxon>
    </lineage>
</organism>
<feature type="transmembrane region" description="Helical" evidence="1">
    <location>
        <begin position="69"/>
        <end position="89"/>
    </location>
</feature>
<dbReference type="Pfam" id="PF11026">
    <property type="entry name" value="DUF2721"/>
    <property type="match status" value="1"/>
</dbReference>
<dbReference type="Proteomes" id="UP000290204">
    <property type="component" value="Unassembled WGS sequence"/>
</dbReference>
<keyword evidence="1" id="KW-0812">Transmembrane</keyword>
<dbReference type="RefSeq" id="WP_129131380.1">
    <property type="nucleotide sequence ID" value="NZ_SDHW01000003.1"/>
</dbReference>
<keyword evidence="1" id="KW-1133">Transmembrane helix</keyword>
<dbReference type="EMBL" id="SDHW01000003">
    <property type="protein sequence ID" value="RXK60006.1"/>
    <property type="molecule type" value="Genomic_DNA"/>
</dbReference>
<sequence>MNDLSINTPALLFPAITLLMLAYTNRFLAIAALVRKLHDEYVKEEEQVQLHKQISNLRARISYIRNMQALGVLSFLLCVACMFLIFRNYDVAAKWVFALSLLSLLASLLFSLVEIILSTKAIDVELSDMELKRPSLLKHLLDDE</sequence>
<feature type="transmembrane region" description="Helical" evidence="1">
    <location>
        <begin position="12"/>
        <end position="34"/>
    </location>
</feature>
<protein>
    <submittedName>
        <fullName evidence="2">DUF2721 domain-containing protein</fullName>
    </submittedName>
</protein>
<reference evidence="2 3" key="1">
    <citation type="submission" date="2019-01" db="EMBL/GenBank/DDBJ databases">
        <title>Lacibacter sp. strain TTM-7.</title>
        <authorList>
            <person name="Chen W.-M."/>
        </authorList>
    </citation>
    <scope>NUCLEOTIDE SEQUENCE [LARGE SCALE GENOMIC DNA]</scope>
    <source>
        <strain evidence="2 3">TTM-7</strain>
    </source>
</reference>
<keyword evidence="3" id="KW-1185">Reference proteome</keyword>
<dbReference type="OrthoDB" id="9813525at2"/>
<dbReference type="InterPro" id="IPR021279">
    <property type="entry name" value="DUF2721"/>
</dbReference>
<evidence type="ECO:0000313" key="2">
    <source>
        <dbReference type="EMBL" id="RXK60006.1"/>
    </source>
</evidence>
<feature type="transmembrane region" description="Helical" evidence="1">
    <location>
        <begin position="95"/>
        <end position="117"/>
    </location>
</feature>